<keyword evidence="3" id="KW-1185">Reference proteome</keyword>
<gene>
    <name evidence="2" type="ORF">F5878DRAFT_687533</name>
</gene>
<sequence length="197" mass="21828">MATWVRMADCLGPDVDDSLMGVWVNGMEEAQVSWFLRSRIPLFVCHKVKGNQDWLDDPRAQSVKEGLEGCELANSNVVDTWVNLYRGGGRNDGETWTGGYSIRAEPPDKLDSWRSSSRATGRNFPGEQWGATTETPLEAEDDCYLPPHPEFAPAMPGYDPYILDILPPPASGKMFLALKSSETPPQSLETPEILKAL</sequence>
<dbReference type="EMBL" id="MU805969">
    <property type="protein sequence ID" value="KAJ3843699.1"/>
    <property type="molecule type" value="Genomic_DNA"/>
</dbReference>
<comment type="caution">
    <text evidence="2">The sequence shown here is derived from an EMBL/GenBank/DDBJ whole genome shotgun (WGS) entry which is preliminary data.</text>
</comment>
<accession>A0AA38PIS9</accession>
<evidence type="ECO:0000313" key="3">
    <source>
        <dbReference type="Proteomes" id="UP001163846"/>
    </source>
</evidence>
<proteinExistence type="predicted"/>
<dbReference type="AlphaFoldDB" id="A0AA38PIS9"/>
<protein>
    <submittedName>
        <fullName evidence="2">Uncharacterized protein</fullName>
    </submittedName>
</protein>
<reference evidence="2" key="1">
    <citation type="submission" date="2022-08" db="EMBL/GenBank/DDBJ databases">
        <authorList>
            <consortium name="DOE Joint Genome Institute"/>
            <person name="Min B."/>
            <person name="Riley R."/>
            <person name="Sierra-Patev S."/>
            <person name="Naranjo-Ortiz M."/>
            <person name="Looney B."/>
            <person name="Konkel Z."/>
            <person name="Slot J.C."/>
            <person name="Sakamoto Y."/>
            <person name="Steenwyk J.L."/>
            <person name="Rokas A."/>
            <person name="Carro J."/>
            <person name="Camarero S."/>
            <person name="Ferreira P."/>
            <person name="Molpeceres G."/>
            <person name="Ruiz-Duenas F.J."/>
            <person name="Serrano A."/>
            <person name="Henrissat B."/>
            <person name="Drula E."/>
            <person name="Hughes K.W."/>
            <person name="Mata J.L."/>
            <person name="Ishikawa N.K."/>
            <person name="Vargas-Isla R."/>
            <person name="Ushijima S."/>
            <person name="Smith C.A."/>
            <person name="Ahrendt S."/>
            <person name="Andreopoulos W."/>
            <person name="He G."/>
            <person name="Labutti K."/>
            <person name="Lipzen A."/>
            <person name="Ng V."/>
            <person name="Sandor L."/>
            <person name="Barry K."/>
            <person name="Martinez A.T."/>
            <person name="Xiao Y."/>
            <person name="Gibbons J.G."/>
            <person name="Terashima K."/>
            <person name="Hibbett D.S."/>
            <person name="Grigoriev I.V."/>
        </authorList>
    </citation>
    <scope>NUCLEOTIDE SEQUENCE</scope>
    <source>
        <strain evidence="2">TFB9207</strain>
    </source>
</reference>
<evidence type="ECO:0000313" key="2">
    <source>
        <dbReference type="EMBL" id="KAJ3843699.1"/>
    </source>
</evidence>
<name>A0AA38PIS9_9AGAR</name>
<feature type="region of interest" description="Disordered" evidence="1">
    <location>
        <begin position="107"/>
        <end position="129"/>
    </location>
</feature>
<dbReference type="Proteomes" id="UP001163846">
    <property type="component" value="Unassembled WGS sequence"/>
</dbReference>
<organism evidence="2 3">
    <name type="scientific">Lentinula raphanica</name>
    <dbReference type="NCBI Taxonomy" id="153919"/>
    <lineage>
        <taxon>Eukaryota</taxon>
        <taxon>Fungi</taxon>
        <taxon>Dikarya</taxon>
        <taxon>Basidiomycota</taxon>
        <taxon>Agaricomycotina</taxon>
        <taxon>Agaricomycetes</taxon>
        <taxon>Agaricomycetidae</taxon>
        <taxon>Agaricales</taxon>
        <taxon>Marasmiineae</taxon>
        <taxon>Omphalotaceae</taxon>
        <taxon>Lentinula</taxon>
    </lineage>
</organism>
<evidence type="ECO:0000256" key="1">
    <source>
        <dbReference type="SAM" id="MobiDB-lite"/>
    </source>
</evidence>